<dbReference type="EMBL" id="MPRK01000088">
    <property type="protein sequence ID" value="OOZ40476.1"/>
    <property type="molecule type" value="Genomic_DNA"/>
</dbReference>
<sequence length="118" mass="13100">MLQQESAEDFVIATGKQHTVKEFTNAVAEALEMEIHWQGEGVNEVGLDAHGNCIVQVDPSYFRPVEVENLRGDTSKAKEFLGWSPKTSFTELATEMAMEDLKTAKKEACRLNAPDQNA</sequence>
<dbReference type="InterPro" id="IPR006368">
    <property type="entry name" value="GDP_Man_deHydtase"/>
</dbReference>
<evidence type="ECO:0000256" key="2">
    <source>
        <dbReference type="ARBA" id="ARBA00009263"/>
    </source>
</evidence>
<accession>A0A1T2L6A7</accession>
<dbReference type="Gene3D" id="3.40.50.720">
    <property type="entry name" value="NAD(P)-binding Rossmann-like Domain"/>
    <property type="match status" value="1"/>
</dbReference>
<dbReference type="InterPro" id="IPR016040">
    <property type="entry name" value="NAD(P)-bd_dom"/>
</dbReference>
<gene>
    <name evidence="6" type="ORF">BOW52_05845</name>
</gene>
<feature type="domain" description="NAD(P)-binding" evidence="5">
    <location>
        <begin position="1"/>
        <end position="96"/>
    </location>
</feature>
<dbReference type="PANTHER" id="PTHR43715:SF1">
    <property type="entry name" value="GDP-MANNOSE 4,6 DEHYDRATASE"/>
    <property type="match status" value="1"/>
</dbReference>
<organism evidence="6 7">
    <name type="scientific">Solemya elarraichensis gill symbiont</name>
    <dbReference type="NCBI Taxonomy" id="1918949"/>
    <lineage>
        <taxon>Bacteria</taxon>
        <taxon>Pseudomonadati</taxon>
        <taxon>Pseudomonadota</taxon>
        <taxon>Gammaproteobacteria</taxon>
        <taxon>sulfur-oxidizing symbionts</taxon>
    </lineage>
</organism>
<evidence type="ECO:0000313" key="6">
    <source>
        <dbReference type="EMBL" id="OOZ40476.1"/>
    </source>
</evidence>
<reference evidence="6 7" key="1">
    <citation type="submission" date="2016-11" db="EMBL/GenBank/DDBJ databases">
        <title>Mixed transmission modes and dynamic genome evolution in an obligate animal-bacterial symbiosis.</title>
        <authorList>
            <person name="Russell S.L."/>
            <person name="Corbett-Detig R.B."/>
            <person name="Cavanaugh C.M."/>
        </authorList>
    </citation>
    <scope>NUCLEOTIDE SEQUENCE [LARGE SCALE GENOMIC DNA]</scope>
    <source>
        <strain evidence="6">Sp-SM6</strain>
    </source>
</reference>
<dbReference type="RefSeq" id="WP_174564731.1">
    <property type="nucleotide sequence ID" value="NZ_MPRK01000088.1"/>
</dbReference>
<dbReference type="EC" id="4.2.1.47" evidence="3"/>
<evidence type="ECO:0000256" key="1">
    <source>
        <dbReference type="ARBA" id="ARBA00001937"/>
    </source>
</evidence>
<comment type="similarity">
    <text evidence="2">Belongs to the NAD(P)-dependent epimerase/dehydratase family. GDP-mannose 4,6-dehydratase subfamily.</text>
</comment>
<dbReference type="Gene3D" id="3.90.25.10">
    <property type="entry name" value="UDP-galactose 4-epimerase, domain 1"/>
    <property type="match status" value="1"/>
</dbReference>
<dbReference type="PANTHER" id="PTHR43715">
    <property type="entry name" value="GDP-MANNOSE 4,6-DEHYDRATASE"/>
    <property type="match status" value="1"/>
</dbReference>
<evidence type="ECO:0000256" key="4">
    <source>
        <dbReference type="ARBA" id="ARBA00023239"/>
    </source>
</evidence>
<comment type="cofactor">
    <cofactor evidence="1">
        <name>NADP(+)</name>
        <dbReference type="ChEBI" id="CHEBI:58349"/>
    </cofactor>
</comment>
<keyword evidence="4" id="KW-0456">Lyase</keyword>
<dbReference type="SUPFAM" id="SSF51735">
    <property type="entry name" value="NAD(P)-binding Rossmann-fold domains"/>
    <property type="match status" value="1"/>
</dbReference>
<evidence type="ECO:0000259" key="5">
    <source>
        <dbReference type="Pfam" id="PF16363"/>
    </source>
</evidence>
<comment type="caution">
    <text evidence="6">The sequence shown here is derived from an EMBL/GenBank/DDBJ whole genome shotgun (WGS) entry which is preliminary data.</text>
</comment>
<proteinExistence type="inferred from homology"/>
<evidence type="ECO:0000313" key="7">
    <source>
        <dbReference type="Proteomes" id="UP000190198"/>
    </source>
</evidence>
<dbReference type="GO" id="GO:0008446">
    <property type="term" value="F:GDP-mannose 4,6-dehydratase activity"/>
    <property type="evidence" value="ECO:0007669"/>
    <property type="project" value="UniProtKB-EC"/>
</dbReference>
<evidence type="ECO:0000256" key="3">
    <source>
        <dbReference type="ARBA" id="ARBA00011989"/>
    </source>
</evidence>
<keyword evidence="7" id="KW-1185">Reference proteome</keyword>
<protein>
    <recommendedName>
        <fullName evidence="3">GDP-mannose 4,6-dehydratase</fullName>
        <ecNumber evidence="3">4.2.1.47</ecNumber>
    </recommendedName>
</protein>
<dbReference type="Pfam" id="PF16363">
    <property type="entry name" value="GDP_Man_Dehyd"/>
    <property type="match status" value="1"/>
</dbReference>
<dbReference type="Proteomes" id="UP000190198">
    <property type="component" value="Unassembled WGS sequence"/>
</dbReference>
<dbReference type="InterPro" id="IPR036291">
    <property type="entry name" value="NAD(P)-bd_dom_sf"/>
</dbReference>
<dbReference type="GO" id="GO:0042351">
    <property type="term" value="P:'de novo' GDP-L-fucose biosynthetic process"/>
    <property type="evidence" value="ECO:0007669"/>
    <property type="project" value="TreeGrafter"/>
</dbReference>
<dbReference type="AlphaFoldDB" id="A0A1T2L6A7"/>
<name>A0A1T2L6A7_9GAMM</name>